<comment type="caution">
    <text evidence="3">The sequence shown here is derived from an EMBL/GenBank/DDBJ whole genome shotgun (WGS) entry which is preliminary data.</text>
</comment>
<name>A0ABN2N5P3_9MICO</name>
<dbReference type="InterPro" id="IPR004843">
    <property type="entry name" value="Calcineurin-like_PHP"/>
</dbReference>
<dbReference type="InterPro" id="IPR051918">
    <property type="entry name" value="STPP_CPPED1"/>
</dbReference>
<evidence type="ECO:0000256" key="1">
    <source>
        <dbReference type="SAM" id="MobiDB-lite"/>
    </source>
</evidence>
<dbReference type="Gene3D" id="3.60.21.10">
    <property type="match status" value="1"/>
</dbReference>
<evidence type="ECO:0000259" key="2">
    <source>
        <dbReference type="Pfam" id="PF00149"/>
    </source>
</evidence>
<gene>
    <name evidence="3" type="ORF">GCM10009751_08350</name>
</gene>
<dbReference type="InterPro" id="IPR029052">
    <property type="entry name" value="Metallo-depent_PP-like"/>
</dbReference>
<feature type="domain" description="Calcineurin-like phosphoesterase" evidence="2">
    <location>
        <begin position="879"/>
        <end position="1109"/>
    </location>
</feature>
<accession>A0ABN2N5P3</accession>
<dbReference type="PANTHER" id="PTHR43143">
    <property type="entry name" value="METALLOPHOSPHOESTERASE, CALCINEURIN SUPERFAMILY"/>
    <property type="match status" value="1"/>
</dbReference>
<feature type="compositionally biased region" description="Low complexity" evidence="1">
    <location>
        <begin position="1"/>
        <end position="21"/>
    </location>
</feature>
<feature type="region of interest" description="Disordered" evidence="1">
    <location>
        <begin position="1"/>
        <end position="49"/>
    </location>
</feature>
<reference evidence="3 4" key="1">
    <citation type="journal article" date="2019" name="Int. J. Syst. Evol. Microbiol.">
        <title>The Global Catalogue of Microorganisms (GCM) 10K type strain sequencing project: providing services to taxonomists for standard genome sequencing and annotation.</title>
        <authorList>
            <consortium name="The Broad Institute Genomics Platform"/>
            <consortium name="The Broad Institute Genome Sequencing Center for Infectious Disease"/>
            <person name="Wu L."/>
            <person name="Ma J."/>
        </authorList>
    </citation>
    <scope>NUCLEOTIDE SEQUENCE [LARGE SCALE GENOMIC DNA]</scope>
    <source>
        <strain evidence="3 4">JCM 14326</strain>
    </source>
</reference>
<keyword evidence="4" id="KW-1185">Reference proteome</keyword>
<dbReference type="Proteomes" id="UP001501094">
    <property type="component" value="Unassembled WGS sequence"/>
</dbReference>
<dbReference type="SUPFAM" id="SSF56300">
    <property type="entry name" value="Metallo-dependent phosphatases"/>
    <property type="match status" value="1"/>
</dbReference>
<sequence length="1281" mass="134161">MTTTSASAVTGAASSGTTSSAEDPLTAGKDRPGKPGTSKGSGPILTPGRGAYLEGTVTVAATPTAPGASVASLRVDGAEIPGATATHGTSALRFEVGSNSADATFGNWFEINGHRIDQPETWASERATLEVPNQYLTSGENVVVVHVGPKENTSCGTNYDDFAFSDFTLELLGETADGEENEYGYDFGDGNCGSSKKLLTAELSFFVQHDPQATTGLTAELDTTTLSNGEHELAGVTVAGADTEHDIVVNNAPAGAPRLTPADGVLVNGVQPVVAATAAGGDGGVATLTVDGDAPPATATLGGQAAVLSFDVGSNSIDDAFHNFLRVNGHRVELGGDWASRRVDVTLPGGILVPGENTIEVVTGDYPSDCGANRDDFTISGLRLTFDGAAVPGDAAASYAMGDGSCGSNESLLREAATTWTIDAPAVTAADSLGAGDATLAFGIGSNSMEARYASYLTINGNRLELTERDYVSERVEITVPNQWLLAGWNRVDLVAGTLYGTSCGDNRDDYTLSAPELRPAEGTARHVSLRAAHNLGDGNCGSSVSPEVEVDWVFHVDAPARGLLAQVRTDRLRDGEHALAATSVAGRTATRTFFTDNAGPAVTSSTPAAGERITSAVSLAVELEDASGVADGPHVTLDGDEIAVGDLVGPGLAAGEHTLRVTARDGLGNETERAITFTSAGIPDAPAELTPASGSRGVEAPVTLSARVGEPDGGDVTTTFTRAEAVTPGRAWQGEAAAVPTTLQVPGESAIGDTGAFAPGDERIVASPSSRDVTYQRFDVPARTGGPAPVLRWEGAVDPARLVTLHAWNLRTHAWDELAARRGAAGGDTALEAVVGPEHDDAGTVHAMVTGTDPFADDIDPGDPDRFADPSGYDFSMVHYTDTQYLSEGAVEHDDAAEREVWARGYTSVMDWVTRNAADRKIAYVAHTGDIIENNIRPFGPELEAQVRGEFEFASGAQGRIDAAGIPNGVVAGNHDNQSGQDPTLYDEHFGPGRYEAAARNWENASYGGTMTPGSNENHYDLFTAGGLDFVVVGLSYGVTRAEAEWAASVLQRYPDRNGILLTHDYIEPSASPDGRGAAFGGSDGPLLYNLLVRDNPNLFLVLAGHRHGVGTNVRPPVADEIGHGVVELLADYQFYTVRADRLGLQAFHDPATRLRFGASFFRMLQFDVDRGELHVDTYSPLLDEFGATEYDEDRRFNGLEDNMVLPVDLTSRATSFATESLVVYDGREEIGRVVTASGEVARAEWTGLQPGRTYAWFVTAETTGGGRSTASPSWFRTAG</sequence>
<evidence type="ECO:0000313" key="3">
    <source>
        <dbReference type="EMBL" id="GAA1853943.1"/>
    </source>
</evidence>
<proteinExistence type="predicted"/>
<evidence type="ECO:0000313" key="4">
    <source>
        <dbReference type="Proteomes" id="UP001501094"/>
    </source>
</evidence>
<organism evidence="3 4">
    <name type="scientific">Myceligenerans crystallogenes</name>
    <dbReference type="NCBI Taxonomy" id="316335"/>
    <lineage>
        <taxon>Bacteria</taxon>
        <taxon>Bacillati</taxon>
        <taxon>Actinomycetota</taxon>
        <taxon>Actinomycetes</taxon>
        <taxon>Micrococcales</taxon>
        <taxon>Promicromonosporaceae</taxon>
        <taxon>Myceligenerans</taxon>
    </lineage>
</organism>
<dbReference type="PANTHER" id="PTHR43143:SF5">
    <property type="entry name" value="SECRETED PROTEIN"/>
    <property type="match status" value="1"/>
</dbReference>
<dbReference type="Pfam" id="PF00149">
    <property type="entry name" value="Metallophos"/>
    <property type="match status" value="1"/>
</dbReference>
<feature type="compositionally biased region" description="Low complexity" evidence="1">
    <location>
        <begin position="34"/>
        <end position="43"/>
    </location>
</feature>
<dbReference type="EMBL" id="BAAANL010000001">
    <property type="protein sequence ID" value="GAA1853943.1"/>
    <property type="molecule type" value="Genomic_DNA"/>
</dbReference>
<protein>
    <recommendedName>
        <fullName evidence="2">Calcineurin-like phosphoesterase domain-containing protein</fullName>
    </recommendedName>
</protein>